<keyword evidence="2" id="KW-1133">Transmembrane helix</keyword>
<evidence type="ECO:0000256" key="2">
    <source>
        <dbReference type="SAM" id="Phobius"/>
    </source>
</evidence>
<sequence length="155" mass="17625">AEINNKEFIEYIVSVQDSILQEKIQKVLEMTELSRELQRQKWMLEALKLEFSGLEDQNSELQDNIGELQDSNSLLSSEIGELRDNNSLLNSEISELQDNNSALSSEIGELQDSNSLLSSEIGELQDEKSQRTILLVFGVVIAFFVGFVLSRWRRG</sequence>
<name>X1LS61_9ZZZZ</name>
<keyword evidence="2" id="KW-0812">Transmembrane</keyword>
<feature type="transmembrane region" description="Helical" evidence="2">
    <location>
        <begin position="133"/>
        <end position="152"/>
    </location>
</feature>
<organism evidence="3">
    <name type="scientific">marine sediment metagenome</name>
    <dbReference type="NCBI Taxonomy" id="412755"/>
    <lineage>
        <taxon>unclassified sequences</taxon>
        <taxon>metagenomes</taxon>
        <taxon>ecological metagenomes</taxon>
    </lineage>
</organism>
<keyword evidence="2" id="KW-0472">Membrane</keyword>
<evidence type="ECO:0000256" key="1">
    <source>
        <dbReference type="SAM" id="Coils"/>
    </source>
</evidence>
<feature type="coiled-coil region" evidence="1">
    <location>
        <begin position="20"/>
        <end position="127"/>
    </location>
</feature>
<dbReference type="SUPFAM" id="SSF90257">
    <property type="entry name" value="Myosin rod fragments"/>
    <property type="match status" value="1"/>
</dbReference>
<dbReference type="EMBL" id="BARV01016001">
    <property type="protein sequence ID" value="GAI21928.1"/>
    <property type="molecule type" value="Genomic_DNA"/>
</dbReference>
<dbReference type="AlphaFoldDB" id="X1LS61"/>
<reference evidence="3" key="1">
    <citation type="journal article" date="2014" name="Front. Microbiol.">
        <title>High frequency of phylogenetically diverse reductive dehalogenase-homologous genes in deep subseafloor sedimentary metagenomes.</title>
        <authorList>
            <person name="Kawai M."/>
            <person name="Futagami T."/>
            <person name="Toyoda A."/>
            <person name="Takaki Y."/>
            <person name="Nishi S."/>
            <person name="Hori S."/>
            <person name="Arai W."/>
            <person name="Tsubouchi T."/>
            <person name="Morono Y."/>
            <person name="Uchiyama I."/>
            <person name="Ito T."/>
            <person name="Fujiyama A."/>
            <person name="Inagaki F."/>
            <person name="Takami H."/>
        </authorList>
    </citation>
    <scope>NUCLEOTIDE SEQUENCE</scope>
    <source>
        <strain evidence="3">Expedition CK06-06</strain>
    </source>
</reference>
<protein>
    <submittedName>
        <fullName evidence="3">Uncharacterized protein</fullName>
    </submittedName>
</protein>
<dbReference type="Gene3D" id="1.10.287.1490">
    <property type="match status" value="1"/>
</dbReference>
<keyword evidence="1" id="KW-0175">Coiled coil</keyword>
<accession>X1LS61</accession>
<gene>
    <name evidence="3" type="ORF">S06H3_27561</name>
</gene>
<feature type="non-terminal residue" evidence="3">
    <location>
        <position position="1"/>
    </location>
</feature>
<proteinExistence type="predicted"/>
<comment type="caution">
    <text evidence="3">The sequence shown here is derived from an EMBL/GenBank/DDBJ whole genome shotgun (WGS) entry which is preliminary data.</text>
</comment>
<evidence type="ECO:0000313" key="3">
    <source>
        <dbReference type="EMBL" id="GAI21928.1"/>
    </source>
</evidence>